<dbReference type="PANTHER" id="PTHR22916">
    <property type="entry name" value="GLYCOSYLTRANSFERASE"/>
    <property type="match status" value="1"/>
</dbReference>
<evidence type="ECO:0000259" key="1">
    <source>
        <dbReference type="Pfam" id="PF00535"/>
    </source>
</evidence>
<protein>
    <submittedName>
        <fullName evidence="2">Glycosyltransferase family 2 protein</fullName>
    </submittedName>
</protein>
<proteinExistence type="predicted"/>
<dbReference type="Gene3D" id="3.90.550.10">
    <property type="entry name" value="Spore Coat Polysaccharide Biosynthesis Protein SpsA, Chain A"/>
    <property type="match status" value="1"/>
</dbReference>
<dbReference type="PANTHER" id="PTHR22916:SF3">
    <property type="entry name" value="UDP-GLCNAC:BETAGAL BETA-1,3-N-ACETYLGLUCOSAMINYLTRANSFERASE-LIKE PROTEIN 1"/>
    <property type="match status" value="1"/>
</dbReference>
<evidence type="ECO:0000313" key="2">
    <source>
        <dbReference type="EMBL" id="QBA22848.1"/>
    </source>
</evidence>
<sequence>MKFSILVAHFNNAVYFKDCYESIIQQTYTDWEVIIVDDCSEKEEKDALRELIRNDKRFFLYENETNRGVGYTKNKCIELATGDVCGFVDPDDALTHDALEKSIKAYSNQNIIGTYSRFYICDEHLTVQKLFPHSGRIKNGSKNFFNINFEIAHFFTFKRDQFINWNTIDETLSSSVDQDLYLKLYERGEFVFINKSLYLYRIHSQGVSQNKGKKEKLYKNWHQVLYNTLTRRGIKVLYNTDIQQISRLPDFIFKKQNTLISRFFRKITRTIDNFYREV</sequence>
<gene>
    <name evidence="2" type="ORF">EU348_17370</name>
</gene>
<dbReference type="EMBL" id="CP035532">
    <property type="protein sequence ID" value="QBA22848.1"/>
    <property type="molecule type" value="Genomic_DNA"/>
</dbReference>
<dbReference type="Pfam" id="PF00535">
    <property type="entry name" value="Glycos_transf_2"/>
    <property type="match status" value="1"/>
</dbReference>
<keyword evidence="2" id="KW-0808">Transferase</keyword>
<dbReference type="CDD" id="cd00761">
    <property type="entry name" value="Glyco_tranf_GTA_type"/>
    <property type="match status" value="1"/>
</dbReference>
<name>A0A411DR62_CHRID</name>
<dbReference type="AlphaFoldDB" id="A0A411DR62"/>
<dbReference type="InterPro" id="IPR001173">
    <property type="entry name" value="Glyco_trans_2-like"/>
</dbReference>
<reference evidence="2" key="1">
    <citation type="submission" date="2019-01" db="EMBL/GenBank/DDBJ databases">
        <title>Whole Genome Sequencing for Putative Detection of Antimicrobial Resistance and Potential Virulence Factors in Chryseobacterium indologenes isolated from Nile Tilapia in Tanzania.</title>
        <authorList>
            <person name="Mwega E."/>
            <person name="Mutoloki S."/>
            <person name="Mugimba K."/>
            <person name="Colquhoun D."/>
            <person name="Mdegela R."/>
            <person name="Evensen O."/>
            <person name="Wasteson Y."/>
        </authorList>
    </citation>
    <scope>NUCLEOTIDE SEQUENCE [LARGE SCALE GENOMIC DNA]</scope>
    <source>
        <strain evidence="2">StR 01</strain>
    </source>
</reference>
<accession>A0A411DR62</accession>
<dbReference type="InterPro" id="IPR029044">
    <property type="entry name" value="Nucleotide-diphossugar_trans"/>
</dbReference>
<organism evidence="2">
    <name type="scientific">Chryseobacterium indologenes</name>
    <name type="common">Flavobacterium indologenes</name>
    <dbReference type="NCBI Taxonomy" id="253"/>
    <lineage>
        <taxon>Bacteria</taxon>
        <taxon>Pseudomonadati</taxon>
        <taxon>Bacteroidota</taxon>
        <taxon>Flavobacteriia</taxon>
        <taxon>Flavobacteriales</taxon>
        <taxon>Weeksellaceae</taxon>
        <taxon>Chryseobacterium group</taxon>
        <taxon>Chryseobacterium</taxon>
    </lineage>
</organism>
<dbReference type="SUPFAM" id="SSF53448">
    <property type="entry name" value="Nucleotide-diphospho-sugar transferases"/>
    <property type="match status" value="1"/>
</dbReference>
<feature type="domain" description="Glycosyltransferase 2-like" evidence="1">
    <location>
        <begin position="4"/>
        <end position="161"/>
    </location>
</feature>
<dbReference type="GO" id="GO:0016758">
    <property type="term" value="F:hexosyltransferase activity"/>
    <property type="evidence" value="ECO:0007669"/>
    <property type="project" value="UniProtKB-ARBA"/>
</dbReference>